<dbReference type="AlphaFoldDB" id="Q12M73"/>
<proteinExistence type="predicted"/>
<dbReference type="STRING" id="318161.Sden_2171"/>
<feature type="signal peptide" evidence="1">
    <location>
        <begin position="1"/>
        <end position="19"/>
    </location>
</feature>
<organism evidence="3 4">
    <name type="scientific">Shewanella denitrificans (strain OS217 / ATCC BAA-1090 / DSM 15013)</name>
    <dbReference type="NCBI Taxonomy" id="318161"/>
    <lineage>
        <taxon>Bacteria</taxon>
        <taxon>Pseudomonadati</taxon>
        <taxon>Pseudomonadota</taxon>
        <taxon>Gammaproteobacteria</taxon>
        <taxon>Alteromonadales</taxon>
        <taxon>Shewanellaceae</taxon>
        <taxon>Shewanella</taxon>
    </lineage>
</organism>
<dbReference type="PROSITE" id="PS51257">
    <property type="entry name" value="PROKAR_LIPOPROTEIN"/>
    <property type="match status" value="1"/>
</dbReference>
<evidence type="ECO:0000313" key="3">
    <source>
        <dbReference type="EMBL" id="ABE55453.1"/>
    </source>
</evidence>
<dbReference type="GO" id="GO:0007165">
    <property type="term" value="P:signal transduction"/>
    <property type="evidence" value="ECO:0007669"/>
    <property type="project" value="TreeGrafter"/>
</dbReference>
<dbReference type="Gene3D" id="3.90.226.10">
    <property type="entry name" value="2-enoyl-CoA Hydratase, Chain A, domain 1"/>
    <property type="match status" value="1"/>
</dbReference>
<dbReference type="PANTHER" id="PTHR32060:SF30">
    <property type="entry name" value="CARBOXY-TERMINAL PROCESSING PROTEASE CTPA"/>
    <property type="match status" value="1"/>
</dbReference>
<dbReference type="GO" id="GO:0004175">
    <property type="term" value="F:endopeptidase activity"/>
    <property type="evidence" value="ECO:0007669"/>
    <property type="project" value="TreeGrafter"/>
</dbReference>
<reference evidence="3 4" key="1">
    <citation type="submission" date="2006-03" db="EMBL/GenBank/DDBJ databases">
        <title>Complete sequence of Shewanella denitrificans OS217.</title>
        <authorList>
            <consortium name="US DOE Joint Genome Institute"/>
            <person name="Copeland A."/>
            <person name="Lucas S."/>
            <person name="Lapidus A."/>
            <person name="Barry K."/>
            <person name="Detter J.C."/>
            <person name="Glavina del Rio T."/>
            <person name="Hammon N."/>
            <person name="Israni S."/>
            <person name="Dalin E."/>
            <person name="Tice H."/>
            <person name="Pitluck S."/>
            <person name="Brettin T."/>
            <person name="Bruce D."/>
            <person name="Han C."/>
            <person name="Tapia R."/>
            <person name="Gilna P."/>
            <person name="Kiss H."/>
            <person name="Schmutz J."/>
            <person name="Larimer F."/>
            <person name="Land M."/>
            <person name="Hauser L."/>
            <person name="Kyrpides N."/>
            <person name="Lykidis A."/>
            <person name="Richardson P."/>
        </authorList>
    </citation>
    <scope>NUCLEOTIDE SEQUENCE [LARGE SCALE GENOMIC DNA]</scope>
    <source>
        <strain evidence="4">OS217 / ATCC BAA-1090 / DSM 15013</strain>
    </source>
</reference>
<protein>
    <submittedName>
        <fullName evidence="3">Peptidase S41</fullName>
    </submittedName>
</protein>
<dbReference type="GO" id="GO:0006508">
    <property type="term" value="P:proteolysis"/>
    <property type="evidence" value="ECO:0007669"/>
    <property type="project" value="InterPro"/>
</dbReference>
<dbReference type="OrthoDB" id="6397760at2"/>
<dbReference type="KEGG" id="sdn:Sden_2171"/>
<evidence type="ECO:0000256" key="1">
    <source>
        <dbReference type="SAM" id="SignalP"/>
    </source>
</evidence>
<feature type="chain" id="PRO_5004181689" evidence="1">
    <location>
        <begin position="20"/>
        <end position="473"/>
    </location>
</feature>
<evidence type="ECO:0000259" key="2">
    <source>
        <dbReference type="Pfam" id="PF03572"/>
    </source>
</evidence>
<dbReference type="GO" id="GO:0030288">
    <property type="term" value="C:outer membrane-bounded periplasmic space"/>
    <property type="evidence" value="ECO:0007669"/>
    <property type="project" value="TreeGrafter"/>
</dbReference>
<dbReference type="eggNOG" id="COG0793">
    <property type="taxonomic scope" value="Bacteria"/>
</dbReference>
<keyword evidence="1" id="KW-0732">Signal</keyword>
<dbReference type="InterPro" id="IPR005151">
    <property type="entry name" value="Tail-specific_protease"/>
</dbReference>
<keyword evidence="4" id="KW-1185">Reference proteome</keyword>
<dbReference type="Pfam" id="PF03572">
    <property type="entry name" value="Peptidase_S41"/>
    <property type="match status" value="1"/>
</dbReference>
<evidence type="ECO:0000313" key="4">
    <source>
        <dbReference type="Proteomes" id="UP000001982"/>
    </source>
</evidence>
<dbReference type="GO" id="GO:0008236">
    <property type="term" value="F:serine-type peptidase activity"/>
    <property type="evidence" value="ECO:0007669"/>
    <property type="project" value="InterPro"/>
</dbReference>
<dbReference type="SUPFAM" id="SSF52096">
    <property type="entry name" value="ClpP/crotonase"/>
    <property type="match status" value="1"/>
</dbReference>
<name>Q12M73_SHEDO</name>
<feature type="domain" description="Tail specific protease" evidence="2">
    <location>
        <begin position="256"/>
        <end position="449"/>
    </location>
</feature>
<dbReference type="RefSeq" id="WP_011496606.1">
    <property type="nucleotide sequence ID" value="NC_007954.1"/>
</dbReference>
<dbReference type="HOGENOM" id="CLU_032380_0_0_6"/>
<gene>
    <name evidence="3" type="ordered locus">Sden_2171</name>
</gene>
<dbReference type="EMBL" id="CP000302">
    <property type="protein sequence ID" value="ABE55453.1"/>
    <property type="molecule type" value="Genomic_DNA"/>
</dbReference>
<dbReference type="InterPro" id="IPR029045">
    <property type="entry name" value="ClpP/crotonase-like_dom_sf"/>
</dbReference>
<sequence length="473" mass="52922">MKSILLVFCMVILSACSNGQPPKSTLMDIDNDDTKIKYPPAGDLIAVKDLKSDLAELNVLLESVHPDPSFTMNLPEVKLQINTLASAITAPMTHLEAWKYFSVLNPYFKDGHMVISYPELVKELNHHISNGGRVFPIKVRIDKSHHIYVTDVENSDKGIKLGDKIVGINGIDTSEIVKEILNRMHGDTVSNRLALISERFSNMYWLLYGDTGHYQIDVSDNSEHNRYSVIGSNKKVGDINLEIGDFIKREILDNGIGYLRVDRFYYTPEQEKSYFKFMEESWQEFHNANVQDVIIDVRNNPGGTDHYWQQGIAPYIAREPFSFLSAFKIRLTESNLKKGPINGELGSMIEGPYNPLVPIKGHSNLRIPGKAYLLMGSLSYSSTILFLTALQDSKQAVIAGQSSGARSCTTGRIETSRLSGSKLEITLPTLIFIRPSGKESCHQPIKPDIFILDNPSDPTEAVKKLATSIISKR</sequence>
<dbReference type="Proteomes" id="UP000001982">
    <property type="component" value="Chromosome"/>
</dbReference>
<dbReference type="PANTHER" id="PTHR32060">
    <property type="entry name" value="TAIL-SPECIFIC PROTEASE"/>
    <property type="match status" value="1"/>
</dbReference>
<accession>Q12M73</accession>